<organism evidence="2 3">
    <name type="scientific">Pseudoflavonifractor capillosus ATCC 29799</name>
    <dbReference type="NCBI Taxonomy" id="411467"/>
    <lineage>
        <taxon>Bacteria</taxon>
        <taxon>Bacillati</taxon>
        <taxon>Bacillota</taxon>
        <taxon>Clostridia</taxon>
        <taxon>Eubacteriales</taxon>
        <taxon>Oscillospiraceae</taxon>
        <taxon>Pseudoflavonifractor</taxon>
    </lineage>
</organism>
<keyword evidence="3" id="KW-1185">Reference proteome</keyword>
<reference evidence="2 3" key="2">
    <citation type="submission" date="2007-06" db="EMBL/GenBank/DDBJ databases">
        <title>Draft genome sequence of Pseudoflavonifractor capillosus ATCC 29799.</title>
        <authorList>
            <person name="Sudarsanam P."/>
            <person name="Ley R."/>
            <person name="Guruge J."/>
            <person name="Turnbaugh P.J."/>
            <person name="Mahowald M."/>
            <person name="Liep D."/>
            <person name="Gordon J."/>
        </authorList>
    </citation>
    <scope>NUCLEOTIDE SEQUENCE [LARGE SCALE GENOMIC DNA]</scope>
    <source>
        <strain evidence="2 3">ATCC 29799</strain>
    </source>
</reference>
<protein>
    <submittedName>
        <fullName evidence="2">Uncharacterized protein</fullName>
    </submittedName>
</protein>
<feature type="compositionally biased region" description="Polar residues" evidence="1">
    <location>
        <begin position="87"/>
        <end position="99"/>
    </location>
</feature>
<comment type="caution">
    <text evidence="2">The sequence shown here is derived from an EMBL/GenBank/DDBJ whole genome shotgun (WGS) entry which is preliminary data.</text>
</comment>
<gene>
    <name evidence="2" type="ORF">BACCAP_00121</name>
</gene>
<proteinExistence type="predicted"/>
<reference evidence="2 3" key="1">
    <citation type="submission" date="2007-04" db="EMBL/GenBank/DDBJ databases">
        <authorList>
            <person name="Fulton L."/>
            <person name="Clifton S."/>
            <person name="Fulton B."/>
            <person name="Xu J."/>
            <person name="Minx P."/>
            <person name="Pepin K.H."/>
            <person name="Johnson M."/>
            <person name="Thiruvilangam P."/>
            <person name="Bhonagiri V."/>
            <person name="Nash W.E."/>
            <person name="Mardis E.R."/>
            <person name="Wilson R.K."/>
        </authorList>
    </citation>
    <scope>NUCLEOTIDE SEQUENCE [LARGE SCALE GENOMIC DNA]</scope>
    <source>
        <strain evidence="2 3">ATCC 29799</strain>
    </source>
</reference>
<evidence type="ECO:0000256" key="1">
    <source>
        <dbReference type="SAM" id="MobiDB-lite"/>
    </source>
</evidence>
<name>A6NPK6_9FIRM</name>
<dbReference type="STRING" id="411467.BACCAP_00121"/>
<dbReference type="EMBL" id="AAXG02000001">
    <property type="protein sequence ID" value="EDN02087.1"/>
    <property type="molecule type" value="Genomic_DNA"/>
</dbReference>
<accession>A6NPK6</accession>
<feature type="region of interest" description="Disordered" evidence="1">
    <location>
        <begin position="85"/>
        <end position="113"/>
    </location>
</feature>
<evidence type="ECO:0000313" key="3">
    <source>
        <dbReference type="Proteomes" id="UP000003639"/>
    </source>
</evidence>
<dbReference type="AlphaFoldDB" id="A6NPK6"/>
<sequence>MPALLFCIHVCPPSFLCYHQVNQISLGELYYPVIRGVNPYSCKILGYISQFFSFSHQFINYSQSLHDLALIIGYDVNGFRKNDLKSSQHNQSLSNTFAEQHTPEKPRPKGRGFSVLLKCSSSRRDRKKKICAKNRGTKTGEHVLEY</sequence>
<dbReference type="Proteomes" id="UP000003639">
    <property type="component" value="Unassembled WGS sequence"/>
</dbReference>
<evidence type="ECO:0000313" key="2">
    <source>
        <dbReference type="EMBL" id="EDN02087.1"/>
    </source>
</evidence>